<proteinExistence type="predicted"/>
<name>A0ACC1MU26_9HYPO</name>
<protein>
    <submittedName>
        <fullName evidence="1">Uncharacterized protein</fullName>
    </submittedName>
</protein>
<evidence type="ECO:0000313" key="2">
    <source>
        <dbReference type="Proteomes" id="UP001143910"/>
    </source>
</evidence>
<dbReference type="Proteomes" id="UP001143910">
    <property type="component" value="Unassembled WGS sequence"/>
</dbReference>
<sequence>MPGLSETLKACGFGFQDQRDLHTLQGKHNPATDTVRAAAVLQYFIGHLQHDQLLDIATSDRNAKTMSRRLRGSPANAPEERQLWVGVRPRPRELYPYTARVRRSTDDILNPKMLLEIFAQYNPVAVGCAKQHRDRYGWVCLPSLQSLEEFVRQMDGAQHEQGGTWIVVSDYDPEIVPAKDMSELKDRLHSHADEKREQRRIKRLSGNVTATMGD</sequence>
<accession>A0ACC1MU26</accession>
<evidence type="ECO:0000313" key="1">
    <source>
        <dbReference type="EMBL" id="KAJ2970497.1"/>
    </source>
</evidence>
<organism evidence="1 2">
    <name type="scientific">Zarea fungicola</name>
    <dbReference type="NCBI Taxonomy" id="93591"/>
    <lineage>
        <taxon>Eukaryota</taxon>
        <taxon>Fungi</taxon>
        <taxon>Dikarya</taxon>
        <taxon>Ascomycota</taxon>
        <taxon>Pezizomycotina</taxon>
        <taxon>Sordariomycetes</taxon>
        <taxon>Hypocreomycetidae</taxon>
        <taxon>Hypocreales</taxon>
        <taxon>Cordycipitaceae</taxon>
        <taxon>Zarea</taxon>
    </lineage>
</organism>
<reference evidence="1" key="1">
    <citation type="submission" date="2022-08" db="EMBL/GenBank/DDBJ databases">
        <title>Genome Sequence of Lecanicillium fungicola.</title>
        <authorList>
            <person name="Buettner E."/>
        </authorList>
    </citation>
    <scope>NUCLEOTIDE SEQUENCE</scope>
    <source>
        <strain evidence="1">Babe33</strain>
    </source>
</reference>
<gene>
    <name evidence="1" type="ORF">NQ176_g8160</name>
</gene>
<keyword evidence="2" id="KW-1185">Reference proteome</keyword>
<comment type="caution">
    <text evidence="1">The sequence shown here is derived from an EMBL/GenBank/DDBJ whole genome shotgun (WGS) entry which is preliminary data.</text>
</comment>
<dbReference type="EMBL" id="JANJQO010001525">
    <property type="protein sequence ID" value="KAJ2970497.1"/>
    <property type="molecule type" value="Genomic_DNA"/>
</dbReference>